<evidence type="ECO:0000256" key="1">
    <source>
        <dbReference type="SAM" id="MobiDB-lite"/>
    </source>
</evidence>
<gene>
    <name evidence="2" type="ORF">SAMN02787118_103609</name>
</gene>
<proteinExistence type="predicted"/>
<accession>A0A1I2FTD7</accession>
<dbReference type="AlphaFoldDB" id="A0A1I2FTD7"/>
<protein>
    <submittedName>
        <fullName evidence="2">Uncharacterized protein</fullName>
    </submittedName>
</protein>
<reference evidence="2 3" key="1">
    <citation type="submission" date="2016-10" db="EMBL/GenBank/DDBJ databases">
        <authorList>
            <person name="de Groot N.N."/>
        </authorList>
    </citation>
    <scope>NUCLEOTIDE SEQUENCE [LARGE SCALE GENOMIC DNA]</scope>
    <source>
        <strain evidence="2 3">OK461</strain>
    </source>
</reference>
<feature type="compositionally biased region" description="Basic residues" evidence="1">
    <location>
        <begin position="9"/>
        <end position="19"/>
    </location>
</feature>
<name>A0A1I2FTD7_9ACTN</name>
<sequence length="53" mass="5842">MTTTTLPRLPRRTRTRTRTHSTTSSPWTPPGGWARPTPAALRAIEAALAQWSA</sequence>
<dbReference type="EMBL" id="FONR01000003">
    <property type="protein sequence ID" value="SFF07711.1"/>
    <property type="molecule type" value="Genomic_DNA"/>
</dbReference>
<dbReference type="RefSeq" id="WP_177324018.1">
    <property type="nucleotide sequence ID" value="NZ_FONR01000003.1"/>
</dbReference>
<organism evidence="2 3">
    <name type="scientific">Streptomyces mirabilis</name>
    <dbReference type="NCBI Taxonomy" id="68239"/>
    <lineage>
        <taxon>Bacteria</taxon>
        <taxon>Bacillati</taxon>
        <taxon>Actinomycetota</taxon>
        <taxon>Actinomycetes</taxon>
        <taxon>Kitasatosporales</taxon>
        <taxon>Streptomycetaceae</taxon>
        <taxon>Streptomyces</taxon>
    </lineage>
</organism>
<feature type="region of interest" description="Disordered" evidence="1">
    <location>
        <begin position="1"/>
        <end position="36"/>
    </location>
</feature>
<evidence type="ECO:0000313" key="3">
    <source>
        <dbReference type="Proteomes" id="UP000181942"/>
    </source>
</evidence>
<evidence type="ECO:0000313" key="2">
    <source>
        <dbReference type="EMBL" id="SFF07711.1"/>
    </source>
</evidence>
<dbReference type="Proteomes" id="UP000181942">
    <property type="component" value="Unassembled WGS sequence"/>
</dbReference>